<dbReference type="GO" id="GO:0006355">
    <property type="term" value="P:regulation of DNA-templated transcription"/>
    <property type="evidence" value="ECO:0007669"/>
    <property type="project" value="InterPro"/>
</dbReference>
<dbReference type="GO" id="GO:0000156">
    <property type="term" value="F:phosphorelay response regulator activity"/>
    <property type="evidence" value="ECO:0007669"/>
    <property type="project" value="TreeGrafter"/>
</dbReference>
<dbReference type="Pfam" id="PF00072">
    <property type="entry name" value="Response_reg"/>
    <property type="match status" value="1"/>
</dbReference>
<dbReference type="PROSITE" id="PS50110">
    <property type="entry name" value="RESPONSE_REGULATORY"/>
    <property type="match status" value="1"/>
</dbReference>
<keyword evidence="5" id="KW-0804">Transcription</keyword>
<evidence type="ECO:0000256" key="5">
    <source>
        <dbReference type="ARBA" id="ARBA00023163"/>
    </source>
</evidence>
<proteinExistence type="predicted"/>
<dbReference type="EMBL" id="CAESAO010000113">
    <property type="protein sequence ID" value="CAB4345866.1"/>
    <property type="molecule type" value="Genomic_DNA"/>
</dbReference>
<evidence type="ECO:0000259" key="7">
    <source>
        <dbReference type="PROSITE" id="PS51755"/>
    </source>
</evidence>
<dbReference type="SMART" id="SM00862">
    <property type="entry name" value="Trans_reg_C"/>
    <property type="match status" value="1"/>
</dbReference>
<keyword evidence="2" id="KW-0902">Two-component regulatory system</keyword>
<reference evidence="8" key="1">
    <citation type="submission" date="2020-05" db="EMBL/GenBank/DDBJ databases">
        <authorList>
            <person name="Chiriac C."/>
            <person name="Salcher M."/>
            <person name="Ghai R."/>
            <person name="Kavagutti S V."/>
        </authorList>
    </citation>
    <scope>NUCLEOTIDE SEQUENCE</scope>
</reference>
<keyword evidence="4" id="KW-0238">DNA-binding</keyword>
<dbReference type="CDD" id="cd17574">
    <property type="entry name" value="REC_OmpR"/>
    <property type="match status" value="1"/>
</dbReference>
<dbReference type="InterPro" id="IPR001789">
    <property type="entry name" value="Sig_transdc_resp-reg_receiver"/>
</dbReference>
<dbReference type="CDD" id="cd00383">
    <property type="entry name" value="trans_reg_C"/>
    <property type="match status" value="1"/>
</dbReference>
<name>A0A6J5ZX97_9ZZZZ</name>
<feature type="domain" description="Response regulatory" evidence="6">
    <location>
        <begin position="7"/>
        <end position="120"/>
    </location>
</feature>
<protein>
    <submittedName>
        <fullName evidence="8">Unannotated protein</fullName>
    </submittedName>
</protein>
<dbReference type="PROSITE" id="PS51755">
    <property type="entry name" value="OMPR_PHOB"/>
    <property type="match status" value="1"/>
</dbReference>
<dbReference type="SUPFAM" id="SSF46894">
    <property type="entry name" value="C-terminal effector domain of the bipartite response regulators"/>
    <property type="match status" value="1"/>
</dbReference>
<dbReference type="InterPro" id="IPR001867">
    <property type="entry name" value="OmpR/PhoB-type_DNA-bd"/>
</dbReference>
<evidence type="ECO:0000256" key="1">
    <source>
        <dbReference type="ARBA" id="ARBA00022553"/>
    </source>
</evidence>
<dbReference type="Pfam" id="PF00486">
    <property type="entry name" value="Trans_reg_C"/>
    <property type="match status" value="1"/>
</dbReference>
<dbReference type="Gene3D" id="6.10.250.690">
    <property type="match status" value="1"/>
</dbReference>
<dbReference type="FunFam" id="3.40.50.2300:FF:000001">
    <property type="entry name" value="DNA-binding response regulator PhoB"/>
    <property type="match status" value="1"/>
</dbReference>
<evidence type="ECO:0000256" key="4">
    <source>
        <dbReference type="ARBA" id="ARBA00023125"/>
    </source>
</evidence>
<sequence length="241" mass="26351">MSLSGPRILVVEDERAISEPLAKLLAREGFEATVAGTVADALAEFAAHPPELILLDLNLPDGDGRDVAREIRHSSGVPIIMLTARGTETDRIVGLEIGADDYVVKPFSSAEVIARIRAVLRRSEAPSADQGEPVGETVVVGEMRIDPATHRAFLSDNELDLSLKEFDLLYELARNAGNVVSRDELMTRVWDENWFGSTKTLDVHIGWLRRKLADDANKPYWIETVRGVGFRFAGGDGSADS</sequence>
<evidence type="ECO:0000313" key="8">
    <source>
        <dbReference type="EMBL" id="CAB4345866.1"/>
    </source>
</evidence>
<keyword evidence="1" id="KW-0597">Phosphoprotein</keyword>
<dbReference type="GO" id="GO:0032993">
    <property type="term" value="C:protein-DNA complex"/>
    <property type="evidence" value="ECO:0007669"/>
    <property type="project" value="TreeGrafter"/>
</dbReference>
<dbReference type="GO" id="GO:0000976">
    <property type="term" value="F:transcription cis-regulatory region binding"/>
    <property type="evidence" value="ECO:0007669"/>
    <property type="project" value="TreeGrafter"/>
</dbReference>
<evidence type="ECO:0000256" key="2">
    <source>
        <dbReference type="ARBA" id="ARBA00023012"/>
    </source>
</evidence>
<dbReference type="InterPro" id="IPR039420">
    <property type="entry name" value="WalR-like"/>
</dbReference>
<dbReference type="Gene3D" id="1.10.10.10">
    <property type="entry name" value="Winged helix-like DNA-binding domain superfamily/Winged helix DNA-binding domain"/>
    <property type="match status" value="1"/>
</dbReference>
<dbReference type="SMART" id="SM00448">
    <property type="entry name" value="REC"/>
    <property type="match status" value="1"/>
</dbReference>
<dbReference type="GO" id="GO:0005829">
    <property type="term" value="C:cytosol"/>
    <property type="evidence" value="ECO:0007669"/>
    <property type="project" value="TreeGrafter"/>
</dbReference>
<dbReference type="PANTHER" id="PTHR48111:SF40">
    <property type="entry name" value="PHOSPHATE REGULON TRANSCRIPTIONAL REGULATORY PROTEIN PHOB"/>
    <property type="match status" value="1"/>
</dbReference>
<dbReference type="InterPro" id="IPR036388">
    <property type="entry name" value="WH-like_DNA-bd_sf"/>
</dbReference>
<gene>
    <name evidence="8" type="ORF">UFOPK3522_01189</name>
</gene>
<evidence type="ECO:0000256" key="3">
    <source>
        <dbReference type="ARBA" id="ARBA00023015"/>
    </source>
</evidence>
<dbReference type="FunFam" id="1.10.10.10:FF:000018">
    <property type="entry name" value="DNA-binding response regulator ResD"/>
    <property type="match status" value="1"/>
</dbReference>
<evidence type="ECO:0000259" key="6">
    <source>
        <dbReference type="PROSITE" id="PS50110"/>
    </source>
</evidence>
<dbReference type="Gene3D" id="3.40.50.2300">
    <property type="match status" value="1"/>
</dbReference>
<accession>A0A6J5ZX97</accession>
<dbReference type="InterPro" id="IPR016032">
    <property type="entry name" value="Sig_transdc_resp-reg_C-effctor"/>
</dbReference>
<dbReference type="SUPFAM" id="SSF52172">
    <property type="entry name" value="CheY-like"/>
    <property type="match status" value="1"/>
</dbReference>
<feature type="domain" description="OmpR/PhoB-type" evidence="7">
    <location>
        <begin position="135"/>
        <end position="234"/>
    </location>
</feature>
<dbReference type="PANTHER" id="PTHR48111">
    <property type="entry name" value="REGULATOR OF RPOS"/>
    <property type="match status" value="1"/>
</dbReference>
<organism evidence="8">
    <name type="scientific">freshwater metagenome</name>
    <dbReference type="NCBI Taxonomy" id="449393"/>
    <lineage>
        <taxon>unclassified sequences</taxon>
        <taxon>metagenomes</taxon>
        <taxon>ecological metagenomes</taxon>
    </lineage>
</organism>
<keyword evidence="3" id="KW-0805">Transcription regulation</keyword>
<dbReference type="AlphaFoldDB" id="A0A6J5ZX97"/>
<dbReference type="InterPro" id="IPR011006">
    <property type="entry name" value="CheY-like_superfamily"/>
</dbReference>